<dbReference type="AlphaFoldDB" id="A0A059C0Z9"/>
<dbReference type="InterPro" id="IPR011009">
    <property type="entry name" value="Kinase-like_dom_sf"/>
</dbReference>
<dbReference type="InterPro" id="IPR000719">
    <property type="entry name" value="Prot_kinase_dom"/>
</dbReference>
<dbReference type="SMART" id="SM00220">
    <property type="entry name" value="S_TKc"/>
    <property type="match status" value="1"/>
</dbReference>
<dbReference type="Gene3D" id="3.40.50.620">
    <property type="entry name" value="HUPs"/>
    <property type="match status" value="1"/>
</dbReference>
<dbReference type="PROSITE" id="PS50011">
    <property type="entry name" value="PROTEIN_KINASE_DOM"/>
    <property type="match status" value="1"/>
</dbReference>
<dbReference type="Gene3D" id="1.10.510.10">
    <property type="entry name" value="Transferase(Phosphotransferase) domain 1"/>
    <property type="match status" value="1"/>
</dbReference>
<dbReference type="SUPFAM" id="SSF56112">
    <property type="entry name" value="Protein kinase-like (PK-like)"/>
    <property type="match status" value="1"/>
</dbReference>
<name>A0A059C0Z9_EUCGR</name>
<organism evidence="6">
    <name type="scientific">Eucalyptus grandis</name>
    <name type="common">Flooded gum</name>
    <dbReference type="NCBI Taxonomy" id="71139"/>
    <lineage>
        <taxon>Eukaryota</taxon>
        <taxon>Viridiplantae</taxon>
        <taxon>Streptophyta</taxon>
        <taxon>Embryophyta</taxon>
        <taxon>Tracheophyta</taxon>
        <taxon>Spermatophyta</taxon>
        <taxon>Magnoliopsida</taxon>
        <taxon>eudicotyledons</taxon>
        <taxon>Gunneridae</taxon>
        <taxon>Pentapetalae</taxon>
        <taxon>rosids</taxon>
        <taxon>malvids</taxon>
        <taxon>Myrtales</taxon>
        <taxon>Myrtaceae</taxon>
        <taxon>Myrtoideae</taxon>
        <taxon>Eucalypteae</taxon>
        <taxon>Eucalyptus</taxon>
    </lineage>
</organism>
<dbReference type="EMBL" id="KK198757">
    <property type="protein sequence ID" value="KCW71595.1"/>
    <property type="molecule type" value="Genomic_DNA"/>
</dbReference>
<evidence type="ECO:0000256" key="1">
    <source>
        <dbReference type="ARBA" id="ARBA00000900"/>
    </source>
</evidence>
<keyword evidence="3" id="KW-0833">Ubl conjugation pathway</keyword>
<dbReference type="eggNOG" id="ENOG502QQ1P">
    <property type="taxonomic scope" value="Eukaryota"/>
</dbReference>
<dbReference type="Gramene" id="KCW71595">
    <property type="protein sequence ID" value="KCW71595"/>
    <property type="gene ID" value="EUGRSUZ_E00124"/>
</dbReference>
<sequence length="700" mass="79354">MAVVDGIRLPEFGVPAFMPSTREVASELAKPVFEDKIYVSLGKDVKESKSKLVWTVRQSKGNFKICIIHVLVPSRRIPMGGLGAGIPASSANERALREHRENERKNMHELLENYLLVCRQMGVRAEKEYIESDSVERGILELIHLRGIRWLVMGFRADKRYFKFHIGRRTTEIKSRKAIFVRDKATISCQIWFIFDGQLIHTREAQTVQAVVEVPTHVPLPTTLSPGAEQCAVMPPPPSSIDSFPVHSDVASMPERPDTFQKLERVSTSPSHRPRSFYYTSLSSHSLDMNENDAREVLEEGVTTCAKAEVDIIKGGPKDRRKRVYAEKLEEELEKVMQELRIALAQKSQLEYQFVETDQSRKELELKIIASDEILRTFIQERELLQIDLENALQKAEEVSRRKGDSSGTKYFSEFSFTEIAEAAQNFDPSLKIGEGGCGSVYRGFLRHTPVAIKIMKCPSKQGSQEFLQEVNVLREVRHPNLITLIGTCPEPCTLVYEYIPNGSLEDWLRSSVRAKQLPWQARIRIATELCSALVFLHSWKPHSIVHGDVKPGNILLDAHLVSKLSDFGICRLLSGGKQWSNNTTIMHLTNPKGTFGYMDPEFLVTRELTTKCDVYSFGIILLELLTRRPALGIANAVRKAITAGTLEAILDPLAGEWPYTLAEELTHLALRCCEMTRRNRPDLRSDVWTVLQSIRAYRQ</sequence>
<dbReference type="GO" id="GO:0004672">
    <property type="term" value="F:protein kinase activity"/>
    <property type="evidence" value="ECO:0007669"/>
    <property type="project" value="InterPro"/>
</dbReference>
<dbReference type="InParanoid" id="A0A059C0Z9"/>
<dbReference type="SUPFAM" id="SSF52402">
    <property type="entry name" value="Adenine nucleotide alpha hydrolases-like"/>
    <property type="match status" value="1"/>
</dbReference>
<evidence type="ECO:0000256" key="2">
    <source>
        <dbReference type="ARBA" id="ARBA00012483"/>
    </source>
</evidence>
<dbReference type="Pfam" id="PF00069">
    <property type="entry name" value="Pkinase"/>
    <property type="match status" value="1"/>
</dbReference>
<reference evidence="6" key="1">
    <citation type="submission" date="2013-07" db="EMBL/GenBank/DDBJ databases">
        <title>The genome of Eucalyptus grandis.</title>
        <authorList>
            <person name="Schmutz J."/>
            <person name="Hayes R."/>
            <person name="Myburg A."/>
            <person name="Tuskan G."/>
            <person name="Grattapaglia D."/>
            <person name="Rokhsar D.S."/>
        </authorList>
    </citation>
    <scope>NUCLEOTIDE SEQUENCE</scope>
    <source>
        <tissue evidence="6">Leaf extractions</tissue>
    </source>
</reference>
<protein>
    <recommendedName>
        <fullName evidence="2">RING-type E3 ubiquitin transferase</fullName>
        <ecNumber evidence="2">2.3.2.27</ecNumber>
    </recommendedName>
</protein>
<dbReference type="GO" id="GO:0061630">
    <property type="term" value="F:ubiquitin protein ligase activity"/>
    <property type="evidence" value="ECO:0007669"/>
    <property type="project" value="UniProtKB-EC"/>
</dbReference>
<dbReference type="InterPro" id="IPR051348">
    <property type="entry name" value="U-box_ubiquitin_ligases"/>
</dbReference>
<dbReference type="EC" id="2.3.2.27" evidence="2"/>
<dbReference type="GO" id="GO:0005524">
    <property type="term" value="F:ATP binding"/>
    <property type="evidence" value="ECO:0007669"/>
    <property type="project" value="InterPro"/>
</dbReference>
<proteinExistence type="predicted"/>
<evidence type="ECO:0000256" key="3">
    <source>
        <dbReference type="ARBA" id="ARBA00022786"/>
    </source>
</evidence>
<evidence type="ECO:0000256" key="4">
    <source>
        <dbReference type="SAM" id="Coils"/>
    </source>
</evidence>
<dbReference type="PANTHER" id="PTHR45647">
    <property type="entry name" value="OS02G0152300 PROTEIN"/>
    <property type="match status" value="1"/>
</dbReference>
<gene>
    <name evidence="6" type="ORF">EUGRSUZ_E00124</name>
</gene>
<comment type="catalytic activity">
    <reaction evidence="1">
        <text>S-ubiquitinyl-[E2 ubiquitin-conjugating enzyme]-L-cysteine + [acceptor protein]-L-lysine = [E2 ubiquitin-conjugating enzyme]-L-cysteine + N(6)-ubiquitinyl-[acceptor protein]-L-lysine.</text>
        <dbReference type="EC" id="2.3.2.27"/>
    </reaction>
</comment>
<evidence type="ECO:0000313" key="6">
    <source>
        <dbReference type="EMBL" id="KCW71595.1"/>
    </source>
</evidence>
<accession>A0A059C0Z9</accession>
<feature type="domain" description="Protein kinase" evidence="5">
    <location>
        <begin position="427"/>
        <end position="699"/>
    </location>
</feature>
<dbReference type="PROSITE" id="PS00108">
    <property type="entry name" value="PROTEIN_KINASE_ST"/>
    <property type="match status" value="1"/>
</dbReference>
<dbReference type="InterPro" id="IPR014729">
    <property type="entry name" value="Rossmann-like_a/b/a_fold"/>
</dbReference>
<dbReference type="InterPro" id="IPR008271">
    <property type="entry name" value="Ser/Thr_kinase_AS"/>
</dbReference>
<feature type="coiled-coil region" evidence="4">
    <location>
        <begin position="326"/>
        <end position="402"/>
    </location>
</feature>
<dbReference type="OMA" id="VRESHMP"/>
<keyword evidence="4" id="KW-0175">Coiled coil</keyword>
<dbReference type="CDD" id="cd01989">
    <property type="entry name" value="USP_STK_Ubox_N"/>
    <property type="match status" value="1"/>
</dbReference>
<dbReference type="PANTHER" id="PTHR45647:SF100">
    <property type="entry name" value="U-BOX DOMAIN-CONTAINING PROTEIN 33"/>
    <property type="match status" value="1"/>
</dbReference>
<dbReference type="Gene3D" id="3.30.200.20">
    <property type="entry name" value="Phosphorylase Kinase, domain 1"/>
    <property type="match status" value="1"/>
</dbReference>
<evidence type="ECO:0000259" key="5">
    <source>
        <dbReference type="PROSITE" id="PS50011"/>
    </source>
</evidence>